<proteinExistence type="predicted"/>
<dbReference type="RefSeq" id="WP_074570755.1">
    <property type="nucleotide sequence ID" value="NZ_FNJQ01000001.1"/>
</dbReference>
<evidence type="ECO:0000256" key="3">
    <source>
        <dbReference type="ARBA" id="ARBA00023002"/>
    </source>
</evidence>
<gene>
    <name evidence="5" type="ORF">SAMN05216366_101148</name>
</gene>
<dbReference type="InterPro" id="IPR029479">
    <property type="entry name" value="Nitroreductase"/>
</dbReference>
<dbReference type="Gene3D" id="3.40.109.10">
    <property type="entry name" value="NADH Oxidase"/>
    <property type="match status" value="1"/>
</dbReference>
<sequence>MEKDALHVIATRHSTRKFKPEMVADDLLEKVIEAGRRAPSGKSKNTNHFLVIRDAAVLDRLVELVQSEFAKMEITPDNEANIGGAIKLSKKGNYVFKYNAPVLIVVANKKDYGNNMADACAAMENMLLAANALDLGACWINQLRWLQDNPVLLDYLHELGMAENEWVFASLSLGYPDMPDGLPNRNIVNIKGNEVTYIG</sequence>
<dbReference type="PANTHER" id="PTHR23026">
    <property type="entry name" value="NADPH NITROREDUCTASE"/>
    <property type="match status" value="1"/>
</dbReference>
<keyword evidence="3" id="KW-0560">Oxidoreductase</keyword>
<evidence type="ECO:0000313" key="5">
    <source>
        <dbReference type="EMBL" id="SDO79181.1"/>
    </source>
</evidence>
<evidence type="ECO:0000256" key="1">
    <source>
        <dbReference type="ARBA" id="ARBA00022630"/>
    </source>
</evidence>
<dbReference type="AlphaFoldDB" id="A0A1H0MFR6"/>
<dbReference type="Pfam" id="PF00881">
    <property type="entry name" value="Nitroreductase"/>
    <property type="match status" value="1"/>
</dbReference>
<reference evidence="5 6" key="1">
    <citation type="submission" date="2016-10" db="EMBL/GenBank/DDBJ databases">
        <authorList>
            <person name="de Groot N.N."/>
        </authorList>
    </citation>
    <scope>NUCLEOTIDE SEQUENCE [LARGE SCALE GENOMIC DNA]</scope>
    <source>
        <strain evidence="5 6">S137</strain>
    </source>
</reference>
<evidence type="ECO:0000256" key="2">
    <source>
        <dbReference type="ARBA" id="ARBA00022643"/>
    </source>
</evidence>
<organism evidence="5 6">
    <name type="scientific">Selenomonas ruminantium</name>
    <dbReference type="NCBI Taxonomy" id="971"/>
    <lineage>
        <taxon>Bacteria</taxon>
        <taxon>Bacillati</taxon>
        <taxon>Bacillota</taxon>
        <taxon>Negativicutes</taxon>
        <taxon>Selenomonadales</taxon>
        <taxon>Selenomonadaceae</taxon>
        <taxon>Selenomonas</taxon>
    </lineage>
</organism>
<dbReference type="InterPro" id="IPR050627">
    <property type="entry name" value="Nitroreductase/BluB"/>
</dbReference>
<evidence type="ECO:0000259" key="4">
    <source>
        <dbReference type="Pfam" id="PF00881"/>
    </source>
</evidence>
<dbReference type="PANTHER" id="PTHR23026:SF90">
    <property type="entry name" value="IODOTYROSINE DEIODINASE 1"/>
    <property type="match status" value="1"/>
</dbReference>
<name>A0A1H0MFR6_SELRU</name>
<dbReference type="InterPro" id="IPR000415">
    <property type="entry name" value="Nitroreductase-like"/>
</dbReference>
<accession>A0A1H0MFR6</accession>
<keyword evidence="2" id="KW-0288">FMN</keyword>
<dbReference type="EMBL" id="FNJQ01000001">
    <property type="protein sequence ID" value="SDO79181.1"/>
    <property type="molecule type" value="Genomic_DNA"/>
</dbReference>
<dbReference type="SUPFAM" id="SSF55469">
    <property type="entry name" value="FMN-dependent nitroreductase-like"/>
    <property type="match status" value="1"/>
</dbReference>
<keyword evidence="1" id="KW-0285">Flavoprotein</keyword>
<dbReference type="GO" id="GO:0016491">
    <property type="term" value="F:oxidoreductase activity"/>
    <property type="evidence" value="ECO:0007669"/>
    <property type="project" value="UniProtKB-KW"/>
</dbReference>
<feature type="domain" description="Nitroreductase" evidence="4">
    <location>
        <begin position="9"/>
        <end position="175"/>
    </location>
</feature>
<dbReference type="CDD" id="cd02136">
    <property type="entry name" value="PnbA_NfnB-like"/>
    <property type="match status" value="1"/>
</dbReference>
<dbReference type="Proteomes" id="UP000182412">
    <property type="component" value="Unassembled WGS sequence"/>
</dbReference>
<evidence type="ECO:0000313" key="6">
    <source>
        <dbReference type="Proteomes" id="UP000182412"/>
    </source>
</evidence>
<dbReference type="OrthoDB" id="9812105at2"/>
<protein>
    <submittedName>
        <fullName evidence="5">Nitroreductase</fullName>
    </submittedName>
</protein>